<dbReference type="PANTHER" id="PTHR35176">
    <property type="entry name" value="HEME OXYGENASE HI_0854-RELATED"/>
    <property type="match status" value="1"/>
</dbReference>
<dbReference type="Pfam" id="PF01243">
    <property type="entry name" value="PNPOx_N"/>
    <property type="match status" value="1"/>
</dbReference>
<gene>
    <name evidence="3" type="ORF">GCM10023320_47970</name>
</gene>
<comment type="caution">
    <text evidence="3">The sequence shown here is derived from an EMBL/GenBank/DDBJ whole genome shotgun (WGS) entry which is preliminary data.</text>
</comment>
<evidence type="ECO:0000313" key="3">
    <source>
        <dbReference type="EMBL" id="GAA5128665.1"/>
    </source>
</evidence>
<evidence type="ECO:0000259" key="2">
    <source>
        <dbReference type="Pfam" id="PF01243"/>
    </source>
</evidence>
<keyword evidence="4" id="KW-1185">Reference proteome</keyword>
<evidence type="ECO:0000256" key="1">
    <source>
        <dbReference type="ARBA" id="ARBA00023002"/>
    </source>
</evidence>
<dbReference type="InterPro" id="IPR052019">
    <property type="entry name" value="F420H2_bilvrd_red/Heme_oxyg"/>
</dbReference>
<feature type="domain" description="Pyridoxamine 5'-phosphate oxidase N-terminal" evidence="2">
    <location>
        <begin position="34"/>
        <end position="124"/>
    </location>
</feature>
<dbReference type="Proteomes" id="UP001500804">
    <property type="component" value="Unassembled WGS sequence"/>
</dbReference>
<dbReference type="InterPro" id="IPR011576">
    <property type="entry name" value="Pyridox_Oxase_N"/>
</dbReference>
<protein>
    <submittedName>
        <fullName evidence="3">Pyridoxamine 5'-phosphate oxidase family protein</fullName>
    </submittedName>
</protein>
<proteinExistence type="predicted"/>
<reference evidence="4" key="1">
    <citation type="journal article" date="2019" name="Int. J. Syst. Evol. Microbiol.">
        <title>The Global Catalogue of Microorganisms (GCM) 10K type strain sequencing project: providing services to taxonomists for standard genome sequencing and annotation.</title>
        <authorList>
            <consortium name="The Broad Institute Genomics Platform"/>
            <consortium name="The Broad Institute Genome Sequencing Center for Infectious Disease"/>
            <person name="Wu L."/>
            <person name="Ma J."/>
        </authorList>
    </citation>
    <scope>NUCLEOTIDE SEQUENCE [LARGE SCALE GENOMIC DNA]</scope>
    <source>
        <strain evidence="4">JCM 18302</strain>
    </source>
</reference>
<sequence>MVSSVAAMSTWDEFTDGAPRIAEVFTRRHAKTGNLCMLATLRSDGFPRISPIEPRIFEGRLVVGGMPGTTKFSDLARDPRFCLHTATVDTHVSDGDAKLFGRVRDEQDDALHQRYADWLYAQIGFDLRGREFRPFYVADLTGASSVEIVDGAMEVTIWKPGEPERVVRK</sequence>
<dbReference type="PANTHER" id="PTHR35176:SF6">
    <property type="entry name" value="HEME OXYGENASE HI_0854-RELATED"/>
    <property type="match status" value="1"/>
</dbReference>
<dbReference type="SUPFAM" id="SSF50475">
    <property type="entry name" value="FMN-binding split barrel"/>
    <property type="match status" value="1"/>
</dbReference>
<dbReference type="EMBL" id="BAABJO010000019">
    <property type="protein sequence ID" value="GAA5128665.1"/>
    <property type="molecule type" value="Genomic_DNA"/>
</dbReference>
<dbReference type="Gene3D" id="2.30.110.10">
    <property type="entry name" value="Electron Transport, Fmn-binding Protein, Chain A"/>
    <property type="match status" value="1"/>
</dbReference>
<accession>A0ABP9NUZ6</accession>
<dbReference type="InterPro" id="IPR012349">
    <property type="entry name" value="Split_barrel_FMN-bd"/>
</dbReference>
<evidence type="ECO:0000313" key="4">
    <source>
        <dbReference type="Proteomes" id="UP001500804"/>
    </source>
</evidence>
<name>A0ABP9NUZ6_9PSEU</name>
<keyword evidence="1" id="KW-0560">Oxidoreductase</keyword>
<organism evidence="3 4">
    <name type="scientific">Pseudonocardia adelaidensis</name>
    <dbReference type="NCBI Taxonomy" id="648754"/>
    <lineage>
        <taxon>Bacteria</taxon>
        <taxon>Bacillati</taxon>
        <taxon>Actinomycetota</taxon>
        <taxon>Actinomycetes</taxon>
        <taxon>Pseudonocardiales</taxon>
        <taxon>Pseudonocardiaceae</taxon>
        <taxon>Pseudonocardia</taxon>
    </lineage>
</organism>